<dbReference type="RefSeq" id="WP_007807353.1">
    <property type="nucleotide sequence ID" value="NZ_CP157948.1"/>
</dbReference>
<sequence>MTDLACPVSNGSPTWGWLDLFAWKLVPERLGGGIPFIQRFKDAWVRHNRKLITSNAAQYAMPAELLAGVCWIEVGGDPDSIDRVAFDVRSFDWSGPDWIDRHLTVTHHPARTSFGSVSMQLRTASQTLGMDPARMSHAQLSNLADCLQKDVFNIALVARHLRMLIDHDGLQTQPPALGMDEVRIAGARYNRGIGLSLEQIRKNTSYGDFIVKFWPRFSGLLK</sequence>
<evidence type="ECO:0000313" key="1">
    <source>
        <dbReference type="EMBL" id="XBS90567.1"/>
    </source>
</evidence>
<gene>
    <name evidence="1" type="ORF">ABNK63_02685</name>
</gene>
<reference evidence="1" key="1">
    <citation type="submission" date="2024-06" db="EMBL/GenBank/DDBJ databases">
        <authorList>
            <person name="Sun Y."/>
        </authorList>
    </citation>
    <scope>NUCLEOTIDE SEQUENCE</scope>
    <source>
        <strain evidence="1">IGA1.0</strain>
    </source>
</reference>
<accession>A0AAU7QMG3</accession>
<proteinExistence type="predicted"/>
<dbReference type="Gene3D" id="1.10.530.10">
    <property type="match status" value="1"/>
</dbReference>
<dbReference type="EMBL" id="CP157948">
    <property type="protein sequence ID" value="XBS90567.1"/>
    <property type="molecule type" value="Genomic_DNA"/>
</dbReference>
<protein>
    <submittedName>
        <fullName evidence="1">Uncharacterized protein</fullName>
    </submittedName>
</protein>
<organism evidence="1">
    <name type="scientific">Rhodanobacter sp. IGA1.0</name>
    <dbReference type="NCBI Taxonomy" id="3158582"/>
    <lineage>
        <taxon>Bacteria</taxon>
        <taxon>Pseudomonadati</taxon>
        <taxon>Pseudomonadota</taxon>
        <taxon>Gammaproteobacteria</taxon>
        <taxon>Lysobacterales</taxon>
        <taxon>Rhodanobacteraceae</taxon>
        <taxon>Rhodanobacter</taxon>
    </lineage>
</organism>
<name>A0AAU7QMG3_9GAMM</name>
<dbReference type="AlphaFoldDB" id="A0AAU7QMG3"/>